<dbReference type="GO" id="GO:0006631">
    <property type="term" value="P:fatty acid metabolic process"/>
    <property type="evidence" value="ECO:0007669"/>
    <property type="project" value="TreeGrafter"/>
</dbReference>
<dbReference type="EMBL" id="BTSX01000001">
    <property type="protein sequence ID" value="GMS78551.1"/>
    <property type="molecule type" value="Genomic_DNA"/>
</dbReference>
<gene>
    <name evidence="10" type="ORF">PENTCL1PPCAC_726</name>
</gene>
<comment type="caution">
    <text evidence="10">The sequence shown here is derived from an EMBL/GenBank/DDBJ whole genome shotgun (WGS) entry which is preliminary data.</text>
</comment>
<reference evidence="10" key="1">
    <citation type="submission" date="2023-10" db="EMBL/GenBank/DDBJ databases">
        <title>Genome assembly of Pristionchus species.</title>
        <authorList>
            <person name="Yoshida K."/>
            <person name="Sommer R.J."/>
        </authorList>
    </citation>
    <scope>NUCLEOTIDE SEQUENCE</scope>
    <source>
        <strain evidence="10">RS0144</strain>
    </source>
</reference>
<evidence type="ECO:0000256" key="4">
    <source>
        <dbReference type="ARBA" id="ARBA00039009"/>
    </source>
</evidence>
<dbReference type="Gene3D" id="3.40.50.12780">
    <property type="entry name" value="N-terminal domain of ligase-like"/>
    <property type="match status" value="1"/>
</dbReference>
<dbReference type="PANTHER" id="PTHR43201:SF5">
    <property type="entry name" value="MEDIUM-CHAIN ACYL-COA LIGASE ACSF2, MITOCHONDRIAL"/>
    <property type="match status" value="1"/>
</dbReference>
<evidence type="ECO:0000259" key="9">
    <source>
        <dbReference type="Pfam" id="PF13193"/>
    </source>
</evidence>
<protein>
    <recommendedName>
        <fullName evidence="5">Medium-chain acyl-CoA ligase ACSF2, mitochondrial</fullName>
        <ecNumber evidence="4">6.2.1.2</ecNumber>
    </recommendedName>
</protein>
<dbReference type="Pfam" id="PF13193">
    <property type="entry name" value="AMP-binding_C"/>
    <property type="match status" value="1"/>
</dbReference>
<dbReference type="Pfam" id="PF00501">
    <property type="entry name" value="AMP-binding"/>
    <property type="match status" value="1"/>
</dbReference>
<keyword evidence="11" id="KW-1185">Reference proteome</keyword>
<sequence length="432" mass="47394">MASARPGAGHVSCRALPDLKHVVLFGEQEAARGAWRYEDLMRGVGSAAVNRLASIEHTVKVDDPVNIQFTSGTTGRPKGSTLTHHGLLNNGHTQGLRSGYDRGDHVICLPSPLYHCFGSVCGVLNVLSHGQAIVFPDAGFNPLRTLEVVAKERCTSLYGTPTMFIDILAHLDEAKQKGLSVDSLNGGYMTGAPCPVALCDRLVREMGMRNLCVQYGSTELSPMVTMSRLDQEPSQRLQNVGYVMDHVELAVVDHEGQVVPRGTDGELLARGYGVMRGYFNDEERTKKELRADRWYHTGDTARIAQDGAVSIVGRTKDMIIRGGENIYPTEIEKFLYTIDGVAGVYVIGVPDERMGEAVCAWVRLKEDVTGVTPETIRDACKGKIAHYKVPQYVQIKTMSDIPMTATGKVKKNEMRAISTKELGLEKVRSQFN</sequence>
<dbReference type="InterPro" id="IPR000873">
    <property type="entry name" value="AMP-dep_synth/lig_dom"/>
</dbReference>
<dbReference type="PANTHER" id="PTHR43201">
    <property type="entry name" value="ACYL-COA SYNTHETASE"/>
    <property type="match status" value="1"/>
</dbReference>
<feature type="non-terminal residue" evidence="10">
    <location>
        <position position="432"/>
    </location>
</feature>
<comment type="function">
    <text evidence="3">Acyl-CoA synthases catalyze the initial reaction in fatty acid metabolism, by forming a thioester with CoA. Has some preference toward medium-chain substrates. Plays a role in adipocyte differentiation.</text>
</comment>
<dbReference type="AlphaFoldDB" id="A0AAV5S6S4"/>
<dbReference type="InterPro" id="IPR025110">
    <property type="entry name" value="AMP-bd_C"/>
</dbReference>
<evidence type="ECO:0000313" key="10">
    <source>
        <dbReference type="EMBL" id="GMS78551.1"/>
    </source>
</evidence>
<comment type="catalytic activity">
    <reaction evidence="6">
        <text>octanoate + ATP + CoA = octanoyl-CoA + AMP + diphosphate</text>
        <dbReference type="Rhea" id="RHEA:33631"/>
        <dbReference type="ChEBI" id="CHEBI:25646"/>
        <dbReference type="ChEBI" id="CHEBI:30616"/>
        <dbReference type="ChEBI" id="CHEBI:33019"/>
        <dbReference type="ChEBI" id="CHEBI:57287"/>
        <dbReference type="ChEBI" id="CHEBI:57386"/>
        <dbReference type="ChEBI" id="CHEBI:456215"/>
    </reaction>
</comment>
<dbReference type="SUPFAM" id="SSF56801">
    <property type="entry name" value="Acetyl-CoA synthetase-like"/>
    <property type="match status" value="1"/>
</dbReference>
<keyword evidence="2" id="KW-0436">Ligase</keyword>
<evidence type="ECO:0000256" key="1">
    <source>
        <dbReference type="ARBA" id="ARBA00006432"/>
    </source>
</evidence>
<evidence type="ECO:0000256" key="6">
    <source>
        <dbReference type="ARBA" id="ARBA00047319"/>
    </source>
</evidence>
<organism evidence="10 11">
    <name type="scientific">Pristionchus entomophagus</name>
    <dbReference type="NCBI Taxonomy" id="358040"/>
    <lineage>
        <taxon>Eukaryota</taxon>
        <taxon>Metazoa</taxon>
        <taxon>Ecdysozoa</taxon>
        <taxon>Nematoda</taxon>
        <taxon>Chromadorea</taxon>
        <taxon>Rhabditida</taxon>
        <taxon>Rhabditina</taxon>
        <taxon>Diplogasteromorpha</taxon>
        <taxon>Diplogasteroidea</taxon>
        <taxon>Neodiplogasteridae</taxon>
        <taxon>Pristionchus</taxon>
    </lineage>
</organism>
<dbReference type="GO" id="GO:0031956">
    <property type="term" value="F:medium-chain fatty acid-CoA ligase activity"/>
    <property type="evidence" value="ECO:0007669"/>
    <property type="project" value="UniProtKB-EC"/>
</dbReference>
<dbReference type="Proteomes" id="UP001432027">
    <property type="component" value="Unassembled WGS sequence"/>
</dbReference>
<evidence type="ECO:0000313" key="11">
    <source>
        <dbReference type="Proteomes" id="UP001432027"/>
    </source>
</evidence>
<evidence type="ECO:0000259" key="8">
    <source>
        <dbReference type="Pfam" id="PF00501"/>
    </source>
</evidence>
<evidence type="ECO:0000256" key="7">
    <source>
        <dbReference type="ARBA" id="ARBA00048277"/>
    </source>
</evidence>
<dbReference type="EC" id="6.2.1.2" evidence="4"/>
<dbReference type="InterPro" id="IPR020845">
    <property type="entry name" value="AMP-binding_CS"/>
</dbReference>
<dbReference type="InterPro" id="IPR042099">
    <property type="entry name" value="ANL_N_sf"/>
</dbReference>
<dbReference type="Gene3D" id="3.30.300.30">
    <property type="match status" value="1"/>
</dbReference>
<feature type="domain" description="AMP-dependent synthetase/ligase" evidence="8">
    <location>
        <begin position="55"/>
        <end position="279"/>
    </location>
</feature>
<dbReference type="FunFam" id="3.30.300.30:FF:000008">
    <property type="entry name" value="2,3-dihydroxybenzoate-AMP ligase"/>
    <property type="match status" value="1"/>
</dbReference>
<name>A0AAV5S6S4_9BILA</name>
<proteinExistence type="inferred from homology"/>
<evidence type="ECO:0000256" key="5">
    <source>
        <dbReference type="ARBA" id="ARBA00039638"/>
    </source>
</evidence>
<evidence type="ECO:0000256" key="2">
    <source>
        <dbReference type="ARBA" id="ARBA00022598"/>
    </source>
</evidence>
<feature type="domain" description="AMP-binding enzyme C-terminal" evidence="9">
    <location>
        <begin position="330"/>
        <end position="408"/>
    </location>
</feature>
<comment type="catalytic activity">
    <reaction evidence="7">
        <text>a medium-chain fatty acid + ATP + CoA = a medium-chain fatty acyl-CoA + AMP + diphosphate</text>
        <dbReference type="Rhea" id="RHEA:48340"/>
        <dbReference type="ChEBI" id="CHEBI:30616"/>
        <dbReference type="ChEBI" id="CHEBI:33019"/>
        <dbReference type="ChEBI" id="CHEBI:57287"/>
        <dbReference type="ChEBI" id="CHEBI:59558"/>
        <dbReference type="ChEBI" id="CHEBI:90546"/>
        <dbReference type="ChEBI" id="CHEBI:456215"/>
        <dbReference type="EC" id="6.2.1.2"/>
    </reaction>
</comment>
<dbReference type="InterPro" id="IPR045851">
    <property type="entry name" value="AMP-bd_C_sf"/>
</dbReference>
<dbReference type="PROSITE" id="PS00455">
    <property type="entry name" value="AMP_BINDING"/>
    <property type="match status" value="1"/>
</dbReference>
<evidence type="ECO:0000256" key="3">
    <source>
        <dbReference type="ARBA" id="ARBA00037247"/>
    </source>
</evidence>
<comment type="similarity">
    <text evidence="1">Belongs to the ATP-dependent AMP-binding enzyme family.</text>
</comment>
<accession>A0AAV5S6S4</accession>